<name>A0ABR2PBH4_9ROSI</name>
<reference evidence="2 3" key="1">
    <citation type="journal article" date="2024" name="G3 (Bethesda)">
        <title>Genome assembly of Hibiscus sabdariffa L. provides insights into metabolisms of medicinal natural products.</title>
        <authorList>
            <person name="Kim T."/>
        </authorList>
    </citation>
    <scope>NUCLEOTIDE SEQUENCE [LARGE SCALE GENOMIC DNA]</scope>
    <source>
        <strain evidence="2">TK-2024</strain>
        <tissue evidence="2">Old leaves</tissue>
    </source>
</reference>
<organism evidence="2 3">
    <name type="scientific">Hibiscus sabdariffa</name>
    <name type="common">roselle</name>
    <dbReference type="NCBI Taxonomy" id="183260"/>
    <lineage>
        <taxon>Eukaryota</taxon>
        <taxon>Viridiplantae</taxon>
        <taxon>Streptophyta</taxon>
        <taxon>Embryophyta</taxon>
        <taxon>Tracheophyta</taxon>
        <taxon>Spermatophyta</taxon>
        <taxon>Magnoliopsida</taxon>
        <taxon>eudicotyledons</taxon>
        <taxon>Gunneridae</taxon>
        <taxon>Pentapetalae</taxon>
        <taxon>rosids</taxon>
        <taxon>malvids</taxon>
        <taxon>Malvales</taxon>
        <taxon>Malvaceae</taxon>
        <taxon>Malvoideae</taxon>
        <taxon>Hibiscus</taxon>
    </lineage>
</organism>
<dbReference type="EMBL" id="JBBPBN010000069">
    <property type="protein sequence ID" value="KAK8985667.1"/>
    <property type="molecule type" value="Genomic_DNA"/>
</dbReference>
<keyword evidence="3" id="KW-1185">Reference proteome</keyword>
<proteinExistence type="predicted"/>
<protein>
    <submittedName>
        <fullName evidence="2">Uncharacterized protein</fullName>
    </submittedName>
</protein>
<gene>
    <name evidence="2" type="ORF">V6N11_068915</name>
</gene>
<comment type="caution">
    <text evidence="2">The sequence shown here is derived from an EMBL/GenBank/DDBJ whole genome shotgun (WGS) entry which is preliminary data.</text>
</comment>
<accession>A0ABR2PBH4</accession>
<evidence type="ECO:0000256" key="1">
    <source>
        <dbReference type="SAM" id="MobiDB-lite"/>
    </source>
</evidence>
<dbReference type="Proteomes" id="UP001396334">
    <property type="component" value="Unassembled WGS sequence"/>
</dbReference>
<feature type="compositionally biased region" description="Basic and acidic residues" evidence="1">
    <location>
        <begin position="95"/>
        <end position="112"/>
    </location>
</feature>
<feature type="compositionally biased region" description="Basic and acidic residues" evidence="1">
    <location>
        <begin position="130"/>
        <end position="140"/>
    </location>
</feature>
<feature type="region of interest" description="Disordered" evidence="1">
    <location>
        <begin position="95"/>
        <end position="140"/>
    </location>
</feature>
<sequence>MPAILVGPDILNSSKNYFSRHNFDDSPVHDWVFMVPKRKGNSISGDGAYIKILSVKEEGHFKRNEDFRSAEYLSSLVIVGQLQIEGQLSNVTKGKVGEHVEDDNFKSERDQEICIPKPKSNKNASVTMEDDPKTDHPRTP</sequence>
<evidence type="ECO:0000313" key="3">
    <source>
        <dbReference type="Proteomes" id="UP001396334"/>
    </source>
</evidence>
<evidence type="ECO:0000313" key="2">
    <source>
        <dbReference type="EMBL" id="KAK8985667.1"/>
    </source>
</evidence>